<dbReference type="PROSITE" id="PS50967">
    <property type="entry name" value="HRDC"/>
    <property type="match status" value="1"/>
</dbReference>
<accession>A0A4U2YIX1</accession>
<dbReference type="InterPro" id="IPR002562">
    <property type="entry name" value="3'-5'_exonuclease_dom"/>
</dbReference>
<dbReference type="InterPro" id="IPR044876">
    <property type="entry name" value="HRDC_dom_sf"/>
</dbReference>
<evidence type="ECO:0000256" key="1">
    <source>
        <dbReference type="SAM" id="MobiDB-lite"/>
    </source>
</evidence>
<gene>
    <name evidence="3" type="ORF">FC770_16615</name>
</gene>
<sequence>MTSDDATGTEPTEPVPTGEETEGETAPPPPPVPLLTLSGGIPDVVDTPSRLEEACAALAAATGPIALDAERASGYRYSQRAYLIQLRRGDSGTWLIDPIAFNSDLPTLAEAMGDAEWILHAATQDLPCLREVGLEPTTIFDTELAGRLLGMPRVGLATLVEEVVGLRMRKEHSAADWSKRPLPTPWLEYAALDVEVLAELRDHMQSELVKAGKWEWAQQEFTHLLDFQPTVRVDAWRRTAGLHKLRGRRALAVARALWETRDEIARTRDVTPGRVVPDAALVAAAAAMPANRNALLATRGFNGRGAERYANRWMDAIATAMQIPEEELPPRTLRGDGPPPVKAWADRDPVADRRYKVARDATLSIAAEHHLPVENLITPDHVRRAMWTPPATRDPQLLAQQLRRQLSGYGARRWQVDLVLDALVEATVLADQEPPVVPDGPDDESTEA</sequence>
<dbReference type="RefSeq" id="WP_137067448.1">
    <property type="nucleotide sequence ID" value="NZ_CP040748.1"/>
</dbReference>
<feature type="compositionally biased region" description="Low complexity" evidence="1">
    <location>
        <begin position="1"/>
        <end position="18"/>
    </location>
</feature>
<evidence type="ECO:0000259" key="2">
    <source>
        <dbReference type="PROSITE" id="PS50967"/>
    </source>
</evidence>
<organism evidence="3 4">
    <name type="scientific">Nocardioides jishulii</name>
    <dbReference type="NCBI Taxonomy" id="2575440"/>
    <lineage>
        <taxon>Bacteria</taxon>
        <taxon>Bacillati</taxon>
        <taxon>Actinomycetota</taxon>
        <taxon>Actinomycetes</taxon>
        <taxon>Propionibacteriales</taxon>
        <taxon>Nocardioidaceae</taxon>
        <taxon>Nocardioides</taxon>
    </lineage>
</organism>
<dbReference type="Pfam" id="PF18305">
    <property type="entry name" value="DNA_pol_A_exoN"/>
    <property type="match status" value="1"/>
</dbReference>
<dbReference type="InterPro" id="IPR012337">
    <property type="entry name" value="RNaseH-like_sf"/>
</dbReference>
<dbReference type="InterPro" id="IPR010997">
    <property type="entry name" value="HRDC-like_sf"/>
</dbReference>
<feature type="region of interest" description="Disordered" evidence="1">
    <location>
        <begin position="1"/>
        <end position="33"/>
    </location>
</feature>
<dbReference type="GO" id="GO:0000166">
    <property type="term" value="F:nucleotide binding"/>
    <property type="evidence" value="ECO:0007669"/>
    <property type="project" value="InterPro"/>
</dbReference>
<dbReference type="Gene3D" id="1.10.150.80">
    <property type="entry name" value="HRDC domain"/>
    <property type="match status" value="2"/>
</dbReference>
<reference evidence="3 4" key="1">
    <citation type="submission" date="2019-04" db="EMBL/GenBank/DDBJ databases">
        <authorList>
            <person name="Dong K."/>
        </authorList>
    </citation>
    <scope>NUCLEOTIDE SEQUENCE [LARGE SCALE GENOMIC DNA]</scope>
    <source>
        <strain evidence="4">dk3543</strain>
    </source>
</reference>
<dbReference type="PANTHER" id="PTHR47649">
    <property type="entry name" value="RIBONUCLEASE D"/>
    <property type="match status" value="1"/>
</dbReference>
<dbReference type="PANTHER" id="PTHR47649:SF1">
    <property type="entry name" value="RIBONUCLEASE D"/>
    <property type="match status" value="1"/>
</dbReference>
<dbReference type="OrthoDB" id="144122at2"/>
<dbReference type="InterPro" id="IPR041605">
    <property type="entry name" value="Exo_C"/>
</dbReference>
<dbReference type="SMART" id="SM00474">
    <property type="entry name" value="35EXOc"/>
    <property type="match status" value="1"/>
</dbReference>
<comment type="caution">
    <text evidence="3">The sequence shown here is derived from an EMBL/GenBank/DDBJ whole genome shotgun (WGS) entry which is preliminary data.</text>
</comment>
<evidence type="ECO:0000313" key="3">
    <source>
        <dbReference type="EMBL" id="TKI60415.1"/>
    </source>
</evidence>
<dbReference type="EMBL" id="SZPY01000005">
    <property type="protein sequence ID" value="TKI60415.1"/>
    <property type="molecule type" value="Genomic_DNA"/>
</dbReference>
<dbReference type="GO" id="GO:0003676">
    <property type="term" value="F:nucleic acid binding"/>
    <property type="evidence" value="ECO:0007669"/>
    <property type="project" value="InterPro"/>
</dbReference>
<keyword evidence="4" id="KW-1185">Reference proteome</keyword>
<dbReference type="InterPro" id="IPR051086">
    <property type="entry name" value="RNase_D-like"/>
</dbReference>
<dbReference type="CDD" id="cd06142">
    <property type="entry name" value="RNaseD_exo"/>
    <property type="match status" value="1"/>
</dbReference>
<proteinExistence type="predicted"/>
<name>A0A4U2YIX1_9ACTN</name>
<dbReference type="Pfam" id="PF00570">
    <property type="entry name" value="HRDC"/>
    <property type="match status" value="1"/>
</dbReference>
<dbReference type="SMART" id="SM00341">
    <property type="entry name" value="HRDC"/>
    <property type="match status" value="1"/>
</dbReference>
<dbReference type="Proteomes" id="UP000307808">
    <property type="component" value="Unassembled WGS sequence"/>
</dbReference>
<dbReference type="GO" id="GO:0008408">
    <property type="term" value="F:3'-5' exonuclease activity"/>
    <property type="evidence" value="ECO:0007669"/>
    <property type="project" value="InterPro"/>
</dbReference>
<dbReference type="InterPro" id="IPR036397">
    <property type="entry name" value="RNaseH_sf"/>
</dbReference>
<protein>
    <submittedName>
        <fullName evidence="3">Ribonuclease D</fullName>
    </submittedName>
</protein>
<dbReference type="SUPFAM" id="SSF53098">
    <property type="entry name" value="Ribonuclease H-like"/>
    <property type="match status" value="1"/>
</dbReference>
<dbReference type="Gene3D" id="3.30.420.10">
    <property type="entry name" value="Ribonuclease H-like superfamily/Ribonuclease H"/>
    <property type="match status" value="1"/>
</dbReference>
<dbReference type="AlphaFoldDB" id="A0A4U2YIX1"/>
<feature type="region of interest" description="Disordered" evidence="1">
    <location>
        <begin position="429"/>
        <end position="448"/>
    </location>
</feature>
<dbReference type="InterPro" id="IPR002121">
    <property type="entry name" value="HRDC_dom"/>
</dbReference>
<dbReference type="Pfam" id="PF01612">
    <property type="entry name" value="DNA_pol_A_exo1"/>
    <property type="match status" value="1"/>
</dbReference>
<dbReference type="SUPFAM" id="SSF47819">
    <property type="entry name" value="HRDC-like"/>
    <property type="match status" value="1"/>
</dbReference>
<dbReference type="GO" id="GO:0006139">
    <property type="term" value="P:nucleobase-containing compound metabolic process"/>
    <property type="evidence" value="ECO:0007669"/>
    <property type="project" value="InterPro"/>
</dbReference>
<feature type="domain" description="HRDC" evidence="2">
    <location>
        <begin position="247"/>
        <end position="327"/>
    </location>
</feature>
<evidence type="ECO:0000313" key="4">
    <source>
        <dbReference type="Proteomes" id="UP000307808"/>
    </source>
</evidence>